<organism evidence="1 2">
    <name type="scientific">Eumeta variegata</name>
    <name type="common">Bagworm moth</name>
    <name type="synonym">Eumeta japonica</name>
    <dbReference type="NCBI Taxonomy" id="151549"/>
    <lineage>
        <taxon>Eukaryota</taxon>
        <taxon>Metazoa</taxon>
        <taxon>Ecdysozoa</taxon>
        <taxon>Arthropoda</taxon>
        <taxon>Hexapoda</taxon>
        <taxon>Insecta</taxon>
        <taxon>Pterygota</taxon>
        <taxon>Neoptera</taxon>
        <taxon>Endopterygota</taxon>
        <taxon>Lepidoptera</taxon>
        <taxon>Glossata</taxon>
        <taxon>Ditrysia</taxon>
        <taxon>Tineoidea</taxon>
        <taxon>Psychidae</taxon>
        <taxon>Oiketicinae</taxon>
        <taxon>Eumeta</taxon>
    </lineage>
</organism>
<evidence type="ECO:0000313" key="1">
    <source>
        <dbReference type="EMBL" id="GBP67286.1"/>
    </source>
</evidence>
<keyword evidence="2" id="KW-1185">Reference proteome</keyword>
<proteinExistence type="predicted"/>
<reference evidence="1 2" key="1">
    <citation type="journal article" date="2019" name="Commun. Biol.">
        <title>The bagworm genome reveals a unique fibroin gene that provides high tensile strength.</title>
        <authorList>
            <person name="Kono N."/>
            <person name="Nakamura H."/>
            <person name="Ohtoshi R."/>
            <person name="Tomita M."/>
            <person name="Numata K."/>
            <person name="Arakawa K."/>
        </authorList>
    </citation>
    <scope>NUCLEOTIDE SEQUENCE [LARGE SCALE GENOMIC DNA]</scope>
</reference>
<accession>A0A4C1XTJ2</accession>
<gene>
    <name evidence="1" type="ORF">EVAR_43797_1</name>
</gene>
<dbReference type="EMBL" id="BGZK01000979">
    <property type="protein sequence ID" value="GBP67286.1"/>
    <property type="molecule type" value="Genomic_DNA"/>
</dbReference>
<dbReference type="OrthoDB" id="7395641at2759"/>
<protein>
    <submittedName>
        <fullName evidence="1">Uncharacterized protein</fullName>
    </submittedName>
</protein>
<sequence length="230" mass="26945">MDARARYINSHIADIRFVHGFCNDNARAAACEYHEKIFEIMKCPLSIDIECVASHVKLLLAKLEKKLNQQTFVKTTAVKSNVMEALNEKLSSSVKENNNLKKKGNLFRTKIKYRRKRETKHNLIYLGIQEMDKTETELVEYIKELIVGAGVHLDSQEINCVQRISRWTEKKNRPVVVSFSFIWQKRLIIKNKTNFLQGIYIKEDSPKEIFEKKRKLQVQVEEERKKGNFA</sequence>
<dbReference type="AlphaFoldDB" id="A0A4C1XTJ2"/>
<dbReference type="Proteomes" id="UP000299102">
    <property type="component" value="Unassembled WGS sequence"/>
</dbReference>
<comment type="caution">
    <text evidence="1">The sequence shown here is derived from an EMBL/GenBank/DDBJ whole genome shotgun (WGS) entry which is preliminary data.</text>
</comment>
<evidence type="ECO:0000313" key="2">
    <source>
        <dbReference type="Proteomes" id="UP000299102"/>
    </source>
</evidence>
<name>A0A4C1XTJ2_EUMVA</name>